<feature type="domain" description="WCX" evidence="1">
    <location>
        <begin position="257"/>
        <end position="325"/>
    </location>
</feature>
<dbReference type="PANTHER" id="PTHR34580:SF1">
    <property type="entry name" value="PROTEIN PAFC"/>
    <property type="match status" value="1"/>
</dbReference>
<protein>
    <submittedName>
        <fullName evidence="2">Predicted DNA-binding transcriptional regulator YafY, contains an HTH and WYL domains</fullName>
    </submittedName>
</protein>
<dbReference type="InterPro" id="IPR051534">
    <property type="entry name" value="CBASS_pafABC_assoc_protein"/>
</dbReference>
<keyword evidence="2" id="KW-0238">DNA-binding</keyword>
<dbReference type="RefSeq" id="WP_109572601.1">
    <property type="nucleotide sequence ID" value="NZ_UHJL01000002.1"/>
</dbReference>
<evidence type="ECO:0000259" key="1">
    <source>
        <dbReference type="Pfam" id="PF25583"/>
    </source>
</evidence>
<evidence type="ECO:0000313" key="3">
    <source>
        <dbReference type="Proteomes" id="UP000255423"/>
    </source>
</evidence>
<reference evidence="2 3" key="1">
    <citation type="submission" date="2017-08" db="EMBL/GenBank/DDBJ databases">
        <authorList>
            <person name="de Groot N.N."/>
        </authorList>
    </citation>
    <scope>NUCLEOTIDE SEQUENCE [LARGE SCALE GENOMIC DNA]</scope>
    <source>
        <strain evidence="2 3">HM2</strain>
    </source>
</reference>
<name>A0A380S4D8_FIBSU</name>
<dbReference type="EMBL" id="UHJL01000002">
    <property type="protein sequence ID" value="SUQ23995.1"/>
    <property type="molecule type" value="Genomic_DNA"/>
</dbReference>
<dbReference type="AlphaFoldDB" id="A0A380S4D8"/>
<dbReference type="Proteomes" id="UP000255423">
    <property type="component" value="Unassembled WGS sequence"/>
</dbReference>
<accession>A0A380S4D8</accession>
<dbReference type="GO" id="GO:0003677">
    <property type="term" value="F:DNA binding"/>
    <property type="evidence" value="ECO:0007669"/>
    <property type="project" value="UniProtKB-KW"/>
</dbReference>
<dbReference type="Pfam" id="PF25583">
    <property type="entry name" value="WCX"/>
    <property type="match status" value="1"/>
</dbReference>
<proteinExistence type="predicted"/>
<dbReference type="PANTHER" id="PTHR34580">
    <property type="match status" value="1"/>
</dbReference>
<organism evidence="2 3">
    <name type="scientific">Fibrobacter succinogenes</name>
    <name type="common">Bacteroides succinogenes</name>
    <dbReference type="NCBI Taxonomy" id="833"/>
    <lineage>
        <taxon>Bacteria</taxon>
        <taxon>Pseudomonadati</taxon>
        <taxon>Fibrobacterota</taxon>
        <taxon>Fibrobacteria</taxon>
        <taxon>Fibrobacterales</taxon>
        <taxon>Fibrobacteraceae</taxon>
        <taxon>Fibrobacter</taxon>
    </lineage>
</organism>
<gene>
    <name evidence="2" type="ORF">SAMN05661053_1385</name>
</gene>
<evidence type="ECO:0000313" key="2">
    <source>
        <dbReference type="EMBL" id="SUQ23995.1"/>
    </source>
</evidence>
<sequence length="339" mass="39317">MAEKTRGERTVQLFAHLISNPDKSYSISNLMEVLQIPEGERRNVQRDMSFLVSMNNGAYIQTHGKGRSFAYQSAIKTADRLLFPNFENTMLHFVFLQRIANIYPATSELIFALLEKINKTLPASERKALQQVSDALNTKILFMGTPPNFEEDASDKLKTILRAIHDHRKILVEYATPEKVEKKVRIPLMIIIYQNEIYIGCESQSNPGKTYVLKFRRIKSVELTQETFQENPKVIETLRKRVMLGSAILGTQDPKAEDVEIIFDPSAKFYLDEKPFHRSMKVEELKNGQLRVTMKVEANELLYRWVLSYADSAEVLKPISLRNRLNEFSYFLHSTYYHR</sequence>
<dbReference type="InterPro" id="IPR057727">
    <property type="entry name" value="WCX_dom"/>
</dbReference>
<dbReference type="PROSITE" id="PS52050">
    <property type="entry name" value="WYL"/>
    <property type="match status" value="1"/>
</dbReference>